<dbReference type="SUPFAM" id="SSF52402">
    <property type="entry name" value="Adenine nucleotide alpha hydrolases-like"/>
    <property type="match status" value="1"/>
</dbReference>
<gene>
    <name evidence="3" type="ORF">C447_05493</name>
</gene>
<dbReference type="AlphaFoldDB" id="M0M6I4"/>
<dbReference type="PANTHER" id="PTHR46268">
    <property type="entry name" value="STRESS RESPONSE PROTEIN NHAX"/>
    <property type="match status" value="1"/>
</dbReference>
<dbReference type="Gene3D" id="3.40.50.620">
    <property type="entry name" value="HUPs"/>
    <property type="match status" value="1"/>
</dbReference>
<organism evidence="3 4">
    <name type="scientific">Halococcus hamelinensis 100A6</name>
    <dbReference type="NCBI Taxonomy" id="1132509"/>
    <lineage>
        <taxon>Archaea</taxon>
        <taxon>Methanobacteriati</taxon>
        <taxon>Methanobacteriota</taxon>
        <taxon>Stenosarchaea group</taxon>
        <taxon>Halobacteria</taxon>
        <taxon>Halobacteriales</taxon>
        <taxon>Halococcaceae</taxon>
        <taxon>Halococcus</taxon>
    </lineage>
</organism>
<dbReference type="Pfam" id="PF00582">
    <property type="entry name" value="Usp"/>
    <property type="match status" value="1"/>
</dbReference>
<accession>M0M6I4</accession>
<dbReference type="EMBL" id="AOMB01000014">
    <property type="protein sequence ID" value="EMA39980.1"/>
    <property type="molecule type" value="Genomic_DNA"/>
</dbReference>
<reference evidence="3 4" key="1">
    <citation type="journal article" date="2014" name="PLoS Genet.">
        <title>Phylogenetically driven sequencing of extremely halophilic archaea reveals strategies for static and dynamic osmo-response.</title>
        <authorList>
            <person name="Becker E.A."/>
            <person name="Seitzer P.M."/>
            <person name="Tritt A."/>
            <person name="Larsen D."/>
            <person name="Krusor M."/>
            <person name="Yao A.I."/>
            <person name="Wu D."/>
            <person name="Madern D."/>
            <person name="Eisen J.A."/>
            <person name="Darling A.E."/>
            <person name="Facciotti M.T."/>
        </authorList>
    </citation>
    <scope>NUCLEOTIDE SEQUENCE [LARGE SCALE GENOMIC DNA]</scope>
    <source>
        <strain evidence="3 4">100A6</strain>
    </source>
</reference>
<evidence type="ECO:0000256" key="1">
    <source>
        <dbReference type="ARBA" id="ARBA00008791"/>
    </source>
</evidence>
<dbReference type="Proteomes" id="UP000011566">
    <property type="component" value="Unassembled WGS sequence"/>
</dbReference>
<comment type="similarity">
    <text evidence="1">Belongs to the universal stress protein A family.</text>
</comment>
<dbReference type="InterPro" id="IPR006015">
    <property type="entry name" value="Universal_stress_UspA"/>
</dbReference>
<dbReference type="CDD" id="cd00293">
    <property type="entry name" value="USP-like"/>
    <property type="match status" value="1"/>
</dbReference>
<proteinExistence type="inferred from homology"/>
<dbReference type="InterPro" id="IPR006016">
    <property type="entry name" value="UspA"/>
</dbReference>
<evidence type="ECO:0000313" key="4">
    <source>
        <dbReference type="Proteomes" id="UP000011566"/>
    </source>
</evidence>
<dbReference type="PANTHER" id="PTHR46268:SF6">
    <property type="entry name" value="UNIVERSAL STRESS PROTEIN UP12"/>
    <property type="match status" value="1"/>
</dbReference>
<dbReference type="InterPro" id="IPR014729">
    <property type="entry name" value="Rossmann-like_a/b/a_fold"/>
</dbReference>
<evidence type="ECO:0000259" key="2">
    <source>
        <dbReference type="Pfam" id="PF00582"/>
    </source>
</evidence>
<dbReference type="RefSeq" id="WP_007691674.1">
    <property type="nucleotide sequence ID" value="NZ_AJRK01000431.1"/>
</dbReference>
<sequence length="144" mass="15649">MYQGILVPTDGSELMDEVIERAVDLAGKYDASVHALYVANMGTIGTLDVDDRERIESRLEARGERAVEAVNDAAEGAGLETTTATRRGTPHQRITEYVEDHDDVDLVVMGTHGRTGLSHVLLGSVAENVLRHTTVPVLLVRVTE</sequence>
<dbReference type="PRINTS" id="PR01438">
    <property type="entry name" value="UNVRSLSTRESS"/>
</dbReference>
<feature type="domain" description="UspA" evidence="2">
    <location>
        <begin position="1"/>
        <end position="141"/>
    </location>
</feature>
<name>M0M6I4_9EURY</name>
<dbReference type="PATRIC" id="fig|1132509.6.peg.1262"/>
<protein>
    <submittedName>
        <fullName evidence="3">Universal stress protein uspa-like protein</fullName>
    </submittedName>
</protein>
<evidence type="ECO:0000313" key="3">
    <source>
        <dbReference type="EMBL" id="EMA39980.1"/>
    </source>
</evidence>
<dbReference type="PIRSF" id="PIRSF006276">
    <property type="entry name" value="UspA"/>
    <property type="match status" value="1"/>
</dbReference>
<dbReference type="OrthoDB" id="105697at2157"/>
<keyword evidence="4" id="KW-1185">Reference proteome</keyword>
<dbReference type="eggNOG" id="arCOG02053">
    <property type="taxonomic scope" value="Archaea"/>
</dbReference>
<comment type="caution">
    <text evidence="3">The sequence shown here is derived from an EMBL/GenBank/DDBJ whole genome shotgun (WGS) entry which is preliminary data.</text>
</comment>